<dbReference type="PANTHER" id="PTHR12526">
    <property type="entry name" value="GLYCOSYLTRANSFERASE"/>
    <property type="match status" value="1"/>
</dbReference>
<dbReference type="Proteomes" id="UP000428328">
    <property type="component" value="Chromosome"/>
</dbReference>
<dbReference type="Pfam" id="PF13692">
    <property type="entry name" value="Glyco_trans_1_4"/>
    <property type="match status" value="1"/>
</dbReference>
<sequence>MGDLLRVTLLAPTLDRGGAERQLVCLANGLAERGHDVCVALFHKTGGLLSELRTDIRVHDLKKKGRWDLFGFLKRLRTFVGRDRPDVIYSFLGIPNLSTLILKSTGIRIPVVWSVRASDVDLSRYGRLAQVCGVFEARLSRFADHIVVNSNAGMEHAQNTGFCMDKVSVIFNGIDTDRFFPDRANGAALRAQWLSGNNGVLVGMVARFDPMKDHETFFRAAALAAKSESGLRFVCVGEGPLEEKLRALSHRLGLSERVIWAGPHSNMAAVYNALDFICLSSISEGFPNVLGEAMACGVPCVTTRVGDAAYEVGDTGLVVGKGDVQGLAQAIIEMAASAKSEEWPDPRERIVSRFSVKQMIEETIKVLSEVGC</sequence>
<reference evidence="2 3" key="1">
    <citation type="submission" date="2019-11" db="EMBL/GenBank/DDBJ databases">
        <authorList>
            <person name="Zheng R.K."/>
            <person name="Sun C.M."/>
        </authorList>
    </citation>
    <scope>NUCLEOTIDE SEQUENCE [LARGE SCALE GENOMIC DNA]</scope>
    <source>
        <strain evidence="2 3">SRB007</strain>
    </source>
</reference>
<dbReference type="RefSeq" id="WP_158946206.1">
    <property type="nucleotide sequence ID" value="NZ_CP046400.1"/>
</dbReference>
<dbReference type="InterPro" id="IPR028098">
    <property type="entry name" value="Glyco_trans_4-like_N"/>
</dbReference>
<proteinExistence type="predicted"/>
<dbReference type="KEGG" id="psel:GM415_02195"/>
<dbReference type="SUPFAM" id="SSF53756">
    <property type="entry name" value="UDP-Glycosyltransferase/glycogen phosphorylase"/>
    <property type="match status" value="1"/>
</dbReference>
<evidence type="ECO:0000259" key="1">
    <source>
        <dbReference type="Pfam" id="PF13439"/>
    </source>
</evidence>
<protein>
    <submittedName>
        <fullName evidence="2">Glycosyltransferase</fullName>
    </submittedName>
</protein>
<evidence type="ECO:0000313" key="2">
    <source>
        <dbReference type="EMBL" id="QGY38995.1"/>
    </source>
</evidence>
<keyword evidence="2" id="KW-0808">Transferase</keyword>
<gene>
    <name evidence="2" type="ORF">GM415_02195</name>
</gene>
<evidence type="ECO:0000313" key="3">
    <source>
        <dbReference type="Proteomes" id="UP000428328"/>
    </source>
</evidence>
<dbReference type="Gene3D" id="3.40.50.2000">
    <property type="entry name" value="Glycogen Phosphorylase B"/>
    <property type="match status" value="2"/>
</dbReference>
<dbReference type="AlphaFoldDB" id="A0A6I6J8U0"/>
<organism evidence="2 3">
    <name type="scientific">Pseudodesulfovibrio cashew</name>
    <dbReference type="NCBI Taxonomy" id="2678688"/>
    <lineage>
        <taxon>Bacteria</taxon>
        <taxon>Pseudomonadati</taxon>
        <taxon>Thermodesulfobacteriota</taxon>
        <taxon>Desulfovibrionia</taxon>
        <taxon>Desulfovibrionales</taxon>
        <taxon>Desulfovibrionaceae</taxon>
    </lineage>
</organism>
<accession>A0A6I6J8U0</accession>
<keyword evidence="3" id="KW-1185">Reference proteome</keyword>
<feature type="domain" description="Glycosyltransferase subfamily 4-like N-terminal" evidence="1">
    <location>
        <begin position="17"/>
        <end position="178"/>
    </location>
</feature>
<name>A0A6I6J8U0_9BACT</name>
<dbReference type="GO" id="GO:0016757">
    <property type="term" value="F:glycosyltransferase activity"/>
    <property type="evidence" value="ECO:0007669"/>
    <property type="project" value="UniProtKB-ARBA"/>
</dbReference>
<dbReference type="EMBL" id="CP046400">
    <property type="protein sequence ID" value="QGY38995.1"/>
    <property type="molecule type" value="Genomic_DNA"/>
</dbReference>
<dbReference type="Pfam" id="PF13439">
    <property type="entry name" value="Glyco_transf_4"/>
    <property type="match status" value="1"/>
</dbReference>